<organism evidence="10 11">
    <name type="scientific">Malassezia caprae</name>
    <dbReference type="NCBI Taxonomy" id="1381934"/>
    <lineage>
        <taxon>Eukaryota</taxon>
        <taxon>Fungi</taxon>
        <taxon>Dikarya</taxon>
        <taxon>Basidiomycota</taxon>
        <taxon>Ustilaginomycotina</taxon>
        <taxon>Malasseziomycetes</taxon>
        <taxon>Malasseziales</taxon>
        <taxon>Malasseziaceae</taxon>
        <taxon>Malassezia</taxon>
    </lineage>
</organism>
<dbReference type="Gene3D" id="1.20.140.20">
    <property type="entry name" value="Alpha-ketoacid/pyruvate dehydrogenase kinase, N-terminal domain"/>
    <property type="match status" value="1"/>
</dbReference>
<dbReference type="AlphaFoldDB" id="A0AAF0E7J2"/>
<dbReference type="Proteomes" id="UP001220961">
    <property type="component" value="Chromosome 3"/>
</dbReference>
<keyword evidence="2 8" id="KW-0808">Transferase</keyword>
<dbReference type="GO" id="GO:0005524">
    <property type="term" value="F:ATP binding"/>
    <property type="evidence" value="ECO:0007669"/>
    <property type="project" value="UniProtKB-UniRule"/>
</dbReference>
<keyword evidence="5 8" id="KW-0067">ATP-binding</keyword>
<comment type="similarity">
    <text evidence="1 8">Belongs to the PDK/BCKDK protein kinase family.</text>
</comment>
<evidence type="ECO:0000256" key="1">
    <source>
        <dbReference type="ARBA" id="ARBA00006155"/>
    </source>
</evidence>
<dbReference type="PRINTS" id="PR00344">
    <property type="entry name" value="BCTRLSENSOR"/>
</dbReference>
<dbReference type="InterPro" id="IPR003594">
    <property type="entry name" value="HATPase_dom"/>
</dbReference>
<feature type="domain" description="Histidine kinase" evidence="9">
    <location>
        <begin position="359"/>
        <end position="489"/>
    </location>
</feature>
<dbReference type="SMART" id="SM00387">
    <property type="entry name" value="HATPase_c"/>
    <property type="match status" value="1"/>
</dbReference>
<dbReference type="GO" id="GO:0004740">
    <property type="term" value="F:pyruvate dehydrogenase (acetyl-transferring) kinase activity"/>
    <property type="evidence" value="ECO:0007669"/>
    <property type="project" value="UniProtKB-EC"/>
</dbReference>
<evidence type="ECO:0000313" key="11">
    <source>
        <dbReference type="Proteomes" id="UP001220961"/>
    </source>
</evidence>
<dbReference type="PANTHER" id="PTHR11947:SF3">
    <property type="entry name" value="[PYRUVATE DEHYDROGENASE (ACETYL-TRANSFERRING)] KINASE, MITOCHONDRIAL"/>
    <property type="match status" value="1"/>
</dbReference>
<evidence type="ECO:0000259" key="9">
    <source>
        <dbReference type="PROSITE" id="PS50109"/>
    </source>
</evidence>
<dbReference type="EMBL" id="CP119910">
    <property type="protein sequence ID" value="WFD19699.1"/>
    <property type="molecule type" value="Genomic_DNA"/>
</dbReference>
<evidence type="ECO:0000256" key="2">
    <source>
        <dbReference type="ARBA" id="ARBA00022679"/>
    </source>
</evidence>
<gene>
    <name evidence="10" type="primary">PDK2</name>
    <name evidence="10" type="ORF">MCAP1_001935</name>
</gene>
<dbReference type="CDD" id="cd16929">
    <property type="entry name" value="HATPase_PDK-like"/>
    <property type="match status" value="1"/>
</dbReference>
<keyword evidence="11" id="KW-1185">Reference proteome</keyword>
<accession>A0AAF0E7J2</accession>
<dbReference type="PROSITE" id="PS50109">
    <property type="entry name" value="HIS_KIN"/>
    <property type="match status" value="1"/>
</dbReference>
<dbReference type="Gene3D" id="3.30.565.10">
    <property type="entry name" value="Histidine kinase-like ATPase, C-terminal domain"/>
    <property type="match status" value="1"/>
</dbReference>
<protein>
    <recommendedName>
        <fullName evidence="8">Protein-serine/threonine kinase</fullName>
        <ecNumber evidence="8">2.7.11.-</ecNumber>
    </recommendedName>
</protein>
<evidence type="ECO:0000256" key="6">
    <source>
        <dbReference type="ARBA" id="ARBA00023128"/>
    </source>
</evidence>
<comment type="subcellular location">
    <subcellularLocation>
        <location evidence="8">Mitochondrion matrix</location>
    </subcellularLocation>
</comment>
<dbReference type="GO" id="GO:0005759">
    <property type="term" value="C:mitochondrial matrix"/>
    <property type="evidence" value="ECO:0007669"/>
    <property type="project" value="UniProtKB-SubCell"/>
</dbReference>
<comment type="catalytic activity">
    <reaction evidence="7">
        <text>L-seryl-[pyruvate dehydrogenase E1 alpha subunit] + ATP = O-phospho-L-seryl-[pyruvate dehydrogenase E1 alpha subunit] + ADP + H(+)</text>
        <dbReference type="Rhea" id="RHEA:23052"/>
        <dbReference type="Rhea" id="RHEA-COMP:13689"/>
        <dbReference type="Rhea" id="RHEA-COMP:13690"/>
        <dbReference type="ChEBI" id="CHEBI:15378"/>
        <dbReference type="ChEBI" id="CHEBI:29999"/>
        <dbReference type="ChEBI" id="CHEBI:30616"/>
        <dbReference type="ChEBI" id="CHEBI:83421"/>
        <dbReference type="ChEBI" id="CHEBI:456216"/>
        <dbReference type="EC" id="2.7.11.2"/>
    </reaction>
</comment>
<evidence type="ECO:0000256" key="3">
    <source>
        <dbReference type="ARBA" id="ARBA00022741"/>
    </source>
</evidence>
<evidence type="ECO:0000256" key="7">
    <source>
        <dbReference type="ARBA" id="ARBA00048201"/>
    </source>
</evidence>
<evidence type="ECO:0000256" key="5">
    <source>
        <dbReference type="ARBA" id="ARBA00022840"/>
    </source>
</evidence>
<dbReference type="InterPro" id="IPR004358">
    <property type="entry name" value="Sig_transdc_His_kin-like_C"/>
</dbReference>
<evidence type="ECO:0000313" key="10">
    <source>
        <dbReference type="EMBL" id="WFD19699.1"/>
    </source>
</evidence>
<dbReference type="InterPro" id="IPR018955">
    <property type="entry name" value="BCDHK/PDK_N"/>
</dbReference>
<dbReference type="SUPFAM" id="SSF55874">
    <property type="entry name" value="ATPase domain of HSP90 chaperone/DNA topoisomerase II/histidine kinase"/>
    <property type="match status" value="1"/>
</dbReference>
<dbReference type="PANTHER" id="PTHR11947">
    <property type="entry name" value="PYRUVATE DEHYDROGENASE KINASE"/>
    <property type="match status" value="1"/>
</dbReference>
<sequence length="496" mass="55582">MTPDRSAAPGGPLSSPGWANGADDRAYQITKKLWSQIERFANFPPTGVSLRQMVMFGRNTNPGTLLLASSFLLEELPVRLAHRVKELHELPHDLAHVPSIIKVKNWYAQSFEDLVSFPAPRLSESIQRKLARCPASEIPEALEAKPNPSLEDNTLLEDGTSKTHLTVNSKRAMDAPPTLKRWPVLNYGFSTRLDDIEWPQELMEYNENFTRCLERIKRRHDAVVTTLAQGVLEYKRSKSKENPQVDLQVFLDRFYMSRIGIRMLIGQHVALGRSYMAPSQGTLGYFVSGAATRPGHLSDVSGTEPEKYVGIICTNTNVGSVAHEAIENARFVCEEHYGLFRAPPVQLVCPKDLTFMYVPSHLNHMLFELLKNSLRAVVERCGVDNEVHFPPIKVIVVEGKEDITIKISDEGGGIPRSEVPLAWTYMYTTARSEDLDPEFESSDFQAPMAGFGYGLPLARLYARYFGGDLKLISMEGYGTDVYIHLNRLSSSSEPLP</sequence>
<evidence type="ECO:0000256" key="4">
    <source>
        <dbReference type="ARBA" id="ARBA00022777"/>
    </source>
</evidence>
<dbReference type="Pfam" id="PF10436">
    <property type="entry name" value="BCDHK_Adom3"/>
    <property type="match status" value="1"/>
</dbReference>
<reference evidence="10" key="1">
    <citation type="submission" date="2023-03" db="EMBL/GenBank/DDBJ databases">
        <title>Mating type loci evolution in Malassezia.</title>
        <authorList>
            <person name="Coelho M.A."/>
        </authorList>
    </citation>
    <scope>NUCLEOTIDE SEQUENCE</scope>
    <source>
        <strain evidence="10">CBS 10434</strain>
    </source>
</reference>
<evidence type="ECO:0000256" key="8">
    <source>
        <dbReference type="RuleBase" id="RU366032"/>
    </source>
</evidence>
<dbReference type="GO" id="GO:0010906">
    <property type="term" value="P:regulation of glucose metabolic process"/>
    <property type="evidence" value="ECO:0007669"/>
    <property type="project" value="TreeGrafter"/>
</dbReference>
<name>A0AAF0E7J2_9BASI</name>
<keyword evidence="6 8" id="KW-0496">Mitochondrion</keyword>
<dbReference type="InterPro" id="IPR039028">
    <property type="entry name" value="BCKD/PDK"/>
</dbReference>
<keyword evidence="4 8" id="KW-0418">Kinase</keyword>
<proteinExistence type="inferred from homology"/>
<dbReference type="SUPFAM" id="SSF69012">
    <property type="entry name" value="alpha-ketoacid dehydrogenase kinase, N-terminal domain"/>
    <property type="match status" value="1"/>
</dbReference>
<dbReference type="InterPro" id="IPR036784">
    <property type="entry name" value="AK/P_DHK_N_sf"/>
</dbReference>
<dbReference type="InterPro" id="IPR036890">
    <property type="entry name" value="HATPase_C_sf"/>
</dbReference>
<dbReference type="InterPro" id="IPR005467">
    <property type="entry name" value="His_kinase_dom"/>
</dbReference>
<keyword evidence="3 8" id="KW-0547">Nucleotide-binding</keyword>
<dbReference type="Pfam" id="PF02518">
    <property type="entry name" value="HATPase_c"/>
    <property type="match status" value="1"/>
</dbReference>
<dbReference type="EC" id="2.7.11.-" evidence="8"/>